<evidence type="ECO:0000313" key="3">
    <source>
        <dbReference type="Proteomes" id="UP000095329"/>
    </source>
</evidence>
<evidence type="ECO:0000256" key="1">
    <source>
        <dbReference type="SAM" id="Phobius"/>
    </source>
</evidence>
<keyword evidence="3" id="KW-1185">Reference proteome</keyword>
<name>A0A1D3DM12_9ACTN</name>
<gene>
    <name evidence="2" type="ORF">J116_001655</name>
</gene>
<keyword evidence="1" id="KW-1133">Transmembrane helix</keyword>
<organism evidence="2 3">
    <name type="scientific">Streptomyces thermolilacinus SPC6</name>
    <dbReference type="NCBI Taxonomy" id="1306406"/>
    <lineage>
        <taxon>Bacteria</taxon>
        <taxon>Bacillati</taxon>
        <taxon>Actinomycetota</taxon>
        <taxon>Actinomycetes</taxon>
        <taxon>Kitasatosporales</taxon>
        <taxon>Streptomycetaceae</taxon>
        <taxon>Streptomyces</taxon>
    </lineage>
</organism>
<dbReference type="AlphaFoldDB" id="A0A1D3DM12"/>
<proteinExistence type="predicted"/>
<keyword evidence="1" id="KW-0472">Membrane</keyword>
<evidence type="ECO:0008006" key="4">
    <source>
        <dbReference type="Google" id="ProtNLM"/>
    </source>
</evidence>
<feature type="transmembrane region" description="Helical" evidence="1">
    <location>
        <begin position="97"/>
        <end position="120"/>
    </location>
</feature>
<protein>
    <recommendedName>
        <fullName evidence="4">Cytochrome C oxidase subunit I</fullName>
    </recommendedName>
</protein>
<dbReference type="STRING" id="1306406.J116_001655"/>
<dbReference type="EMBL" id="ASHX02000001">
    <property type="protein sequence ID" value="OEJ93364.1"/>
    <property type="molecule type" value="Genomic_DNA"/>
</dbReference>
<dbReference type="Proteomes" id="UP000095329">
    <property type="component" value="Unassembled WGS sequence"/>
</dbReference>
<keyword evidence="1" id="KW-0812">Transmembrane</keyword>
<comment type="caution">
    <text evidence="2">The sequence shown here is derived from an EMBL/GenBank/DDBJ whole genome shotgun (WGS) entry which is preliminary data.</text>
</comment>
<evidence type="ECO:0000313" key="2">
    <source>
        <dbReference type="EMBL" id="OEJ93364.1"/>
    </source>
</evidence>
<sequence length="125" mass="13938">MRGRAHGRARSDDTAAGMACLEGYLIAEAHLREARTRADAFVQRLPWLTTAEREEVAERYAEAYTDQATQALRMVARRAAELREEYTQRYAYLRRRLLCATVATLAAGVAALGGLAAWTLTLPPR</sequence>
<dbReference type="eggNOG" id="ENOG502ZSHI">
    <property type="taxonomic scope" value="Bacteria"/>
</dbReference>
<reference evidence="2 3" key="1">
    <citation type="journal article" date="2013" name="Genome Announc.">
        <title>Genome Sequence of Streptomyces violaceusniger Strain SPC6, a Halotolerant Streptomycete That Exhibits Rapid Growth and Development.</title>
        <authorList>
            <person name="Chen X."/>
            <person name="Zhang B."/>
            <person name="Zhang W."/>
            <person name="Wu X."/>
            <person name="Zhang M."/>
            <person name="Chen T."/>
            <person name="Liu G."/>
            <person name="Dyson P."/>
        </authorList>
    </citation>
    <scope>NUCLEOTIDE SEQUENCE [LARGE SCALE GENOMIC DNA]</scope>
    <source>
        <strain evidence="2 3">SPC6</strain>
    </source>
</reference>
<dbReference type="RefSeq" id="WP_023591102.1">
    <property type="nucleotide sequence ID" value="NZ_ASHX02000001.1"/>
</dbReference>
<accession>A0A1D3DM12</accession>